<protein>
    <submittedName>
        <fullName evidence="1">Uncharacterized protein</fullName>
    </submittedName>
</protein>
<gene>
    <name evidence="1" type="ORF">NDU88_002166</name>
</gene>
<sequence>MSTAYVLYARRPWKTVAVALGSADPALDSVATQRAQGRSQRNITGAPTSAAHYTKSKWLGVAGEGRAVEEAERPEDERQGWYIEVAYRKEVVLLQQGLQLSWM</sequence>
<organism evidence="1 2">
    <name type="scientific">Pleurodeles waltl</name>
    <name type="common">Iberian ribbed newt</name>
    <dbReference type="NCBI Taxonomy" id="8319"/>
    <lineage>
        <taxon>Eukaryota</taxon>
        <taxon>Metazoa</taxon>
        <taxon>Chordata</taxon>
        <taxon>Craniata</taxon>
        <taxon>Vertebrata</taxon>
        <taxon>Euteleostomi</taxon>
        <taxon>Amphibia</taxon>
        <taxon>Batrachia</taxon>
        <taxon>Caudata</taxon>
        <taxon>Salamandroidea</taxon>
        <taxon>Salamandridae</taxon>
        <taxon>Pleurodelinae</taxon>
        <taxon>Pleurodeles</taxon>
    </lineage>
</organism>
<comment type="caution">
    <text evidence="1">The sequence shown here is derived from an EMBL/GenBank/DDBJ whole genome shotgun (WGS) entry which is preliminary data.</text>
</comment>
<dbReference type="AlphaFoldDB" id="A0AAV7T2L5"/>
<name>A0AAV7T2L5_PLEWA</name>
<accession>A0AAV7T2L5</accession>
<reference evidence="1" key="1">
    <citation type="journal article" date="2022" name="bioRxiv">
        <title>Sequencing and chromosome-scale assembly of the giantPleurodeles waltlgenome.</title>
        <authorList>
            <person name="Brown T."/>
            <person name="Elewa A."/>
            <person name="Iarovenko S."/>
            <person name="Subramanian E."/>
            <person name="Araus A.J."/>
            <person name="Petzold A."/>
            <person name="Susuki M."/>
            <person name="Suzuki K.-i.T."/>
            <person name="Hayashi T."/>
            <person name="Toyoda A."/>
            <person name="Oliveira C."/>
            <person name="Osipova E."/>
            <person name="Leigh N.D."/>
            <person name="Simon A."/>
            <person name="Yun M.H."/>
        </authorList>
    </citation>
    <scope>NUCLEOTIDE SEQUENCE</scope>
    <source>
        <strain evidence="1">20211129_DDA</strain>
        <tissue evidence="1">Liver</tissue>
    </source>
</reference>
<evidence type="ECO:0000313" key="1">
    <source>
        <dbReference type="EMBL" id="KAJ1170288.1"/>
    </source>
</evidence>
<proteinExistence type="predicted"/>
<keyword evidence="2" id="KW-1185">Reference proteome</keyword>
<dbReference type="EMBL" id="JANPWB010000007">
    <property type="protein sequence ID" value="KAJ1170288.1"/>
    <property type="molecule type" value="Genomic_DNA"/>
</dbReference>
<dbReference type="Proteomes" id="UP001066276">
    <property type="component" value="Chromosome 4_1"/>
</dbReference>
<evidence type="ECO:0000313" key="2">
    <source>
        <dbReference type="Proteomes" id="UP001066276"/>
    </source>
</evidence>